<dbReference type="Proteomes" id="UP000276254">
    <property type="component" value="Chromosome"/>
</dbReference>
<evidence type="ECO:0000313" key="3">
    <source>
        <dbReference type="Proteomes" id="UP000276254"/>
    </source>
</evidence>
<accession>A0A494TDD1</accession>
<protein>
    <submittedName>
        <fullName evidence="2">GNAT family N-acetyltransferase</fullName>
    </submittedName>
</protein>
<evidence type="ECO:0000259" key="1">
    <source>
        <dbReference type="Pfam" id="PF13480"/>
    </source>
</evidence>
<feature type="domain" description="BioF2-like acetyltransferase" evidence="1">
    <location>
        <begin position="176"/>
        <end position="300"/>
    </location>
</feature>
<evidence type="ECO:0000313" key="2">
    <source>
        <dbReference type="EMBL" id="AYJ87497.1"/>
    </source>
</evidence>
<proteinExistence type="predicted"/>
<dbReference type="InterPro" id="IPR038740">
    <property type="entry name" value="BioF2-like_GNAT_dom"/>
</dbReference>
<reference evidence="2 3" key="1">
    <citation type="submission" date="2018-09" db="EMBL/GenBank/DDBJ databases">
        <title>Sphingomonas peninsula sp. nov., isolated from fildes peninsula, Antarctic soil.</title>
        <authorList>
            <person name="Yingchao G."/>
        </authorList>
    </citation>
    <scope>NUCLEOTIDE SEQUENCE [LARGE SCALE GENOMIC DNA]</scope>
    <source>
        <strain evidence="2 3">YZ-8</strain>
    </source>
</reference>
<dbReference type="AlphaFoldDB" id="A0A494TDD1"/>
<organism evidence="2 3">
    <name type="scientific">Sphingomonas paeninsulae</name>
    <dbReference type="NCBI Taxonomy" id="2319844"/>
    <lineage>
        <taxon>Bacteria</taxon>
        <taxon>Pseudomonadati</taxon>
        <taxon>Pseudomonadota</taxon>
        <taxon>Alphaproteobacteria</taxon>
        <taxon>Sphingomonadales</taxon>
        <taxon>Sphingomonadaceae</taxon>
        <taxon>Sphingomonas</taxon>
    </lineage>
</organism>
<keyword evidence="2" id="KW-0808">Transferase</keyword>
<dbReference type="KEGG" id="spha:D3Y57_18180"/>
<dbReference type="EMBL" id="CP032829">
    <property type="protein sequence ID" value="AYJ87497.1"/>
    <property type="molecule type" value="Genomic_DNA"/>
</dbReference>
<dbReference type="SUPFAM" id="SSF55729">
    <property type="entry name" value="Acyl-CoA N-acyltransferases (Nat)"/>
    <property type="match status" value="1"/>
</dbReference>
<gene>
    <name evidence="2" type="ORF">D3Y57_18180</name>
</gene>
<dbReference type="Pfam" id="PF13480">
    <property type="entry name" value="Acetyltransf_6"/>
    <property type="match status" value="1"/>
</dbReference>
<dbReference type="GO" id="GO:0016740">
    <property type="term" value="F:transferase activity"/>
    <property type="evidence" value="ECO:0007669"/>
    <property type="project" value="UniProtKB-KW"/>
</dbReference>
<dbReference type="Gene3D" id="3.40.630.30">
    <property type="match status" value="1"/>
</dbReference>
<sequence>MWVKGEIFRNLADAKGSAAGLEREAQASLFDRFDWFARTMEHCPPAPYPLITRARADGSDAWLFLAEDGQGKAFALASWYSLKFGPVFTGTPEDRTAVALLTAIARRAGKRLTSIRLSPMTLENTDLLSRAFRRAHWSATATETSCNWTVDVTGQSFADYWAARPGELRSTVKRKGAKAGLDITIFDRFDEDTWDDYESVYADSWKPEEGSNRFLRAMAEEEGAAGNLRLGIGRIDGNPVAAQLWTTENGVAIIHKLAHRDSAAEFSPGSLMSTAMFERAIDVDKVHLIDFGTGDDRYKRDWMDARAPLFTLTLFNTRTVSGLTGALRAKAGALVARVRTR</sequence>
<dbReference type="InterPro" id="IPR016181">
    <property type="entry name" value="Acyl_CoA_acyltransferase"/>
</dbReference>
<dbReference type="OrthoDB" id="8334427at2"/>
<name>A0A494TDD1_SPHPE</name>
<dbReference type="RefSeq" id="WP_121154881.1">
    <property type="nucleotide sequence ID" value="NZ_CP032829.1"/>
</dbReference>
<keyword evidence="3" id="KW-1185">Reference proteome</keyword>